<reference evidence="3 4" key="1">
    <citation type="journal article" date="2018" name="Nat. Biotechnol.">
        <title>A standardized bacterial taxonomy based on genome phylogeny substantially revises the tree of life.</title>
        <authorList>
            <person name="Parks D.H."/>
            <person name="Chuvochina M."/>
            <person name="Waite D.W."/>
            <person name="Rinke C."/>
            <person name="Skarshewski A."/>
            <person name="Chaumeil P.A."/>
            <person name="Hugenholtz P."/>
        </authorList>
    </citation>
    <scope>NUCLEOTIDE SEQUENCE [LARGE SCALE GENOMIC DNA]</scope>
    <source>
        <strain evidence="3">UBA8844</strain>
    </source>
</reference>
<dbReference type="InterPro" id="IPR013424">
    <property type="entry name" value="Ice-binding_C"/>
</dbReference>
<name>A0A3D4VCV0_9BACT</name>
<evidence type="ECO:0000256" key="1">
    <source>
        <dbReference type="SAM" id="SignalP"/>
    </source>
</evidence>
<keyword evidence="1" id="KW-0732">Signal</keyword>
<feature type="signal peptide" evidence="1">
    <location>
        <begin position="1"/>
        <end position="25"/>
    </location>
</feature>
<feature type="chain" id="PRO_5017609627" evidence="1">
    <location>
        <begin position="26"/>
        <end position="257"/>
    </location>
</feature>
<accession>A0A3D4VCV0</accession>
<organism evidence="3 4">
    <name type="scientific">Gemmatimonas aurantiaca</name>
    <dbReference type="NCBI Taxonomy" id="173480"/>
    <lineage>
        <taxon>Bacteria</taxon>
        <taxon>Pseudomonadati</taxon>
        <taxon>Gemmatimonadota</taxon>
        <taxon>Gemmatimonadia</taxon>
        <taxon>Gemmatimonadales</taxon>
        <taxon>Gemmatimonadaceae</taxon>
        <taxon>Gemmatimonas</taxon>
    </lineage>
</organism>
<dbReference type="Proteomes" id="UP000264071">
    <property type="component" value="Unassembled WGS sequence"/>
</dbReference>
<evidence type="ECO:0000313" key="4">
    <source>
        <dbReference type="Proteomes" id="UP000264071"/>
    </source>
</evidence>
<dbReference type="Pfam" id="PF07589">
    <property type="entry name" value="PEP-CTERM"/>
    <property type="match status" value="1"/>
</dbReference>
<protein>
    <submittedName>
        <fullName evidence="3">PEP-CTERM sorting domain-containing protein</fullName>
    </submittedName>
</protein>
<evidence type="ECO:0000313" key="3">
    <source>
        <dbReference type="EMBL" id="HCT58664.1"/>
    </source>
</evidence>
<dbReference type="AlphaFoldDB" id="A0A3D4VCV0"/>
<gene>
    <name evidence="3" type="ORF">DGD08_15775</name>
</gene>
<sequence length="257" mass="26342">MLSFRSKSLVAAFGALALGATDVQAQFYRSGEQTTGVCAGGYTVCDLNWTVQWFGLSGGFTNGGAHEAAIITNPPSGGGAAGPWAPNIPGVQQWIGAANGATLPVNTGNGVSNYRYFFQTTFEQLVSGVVDFGIGWDNQLVGAWVGGAIQGDGTFSGGTSLLPGVGIGSPYQSGKSGFCRADGVFPEAQHPNCVLNLSLFVNAGENAVLTFAIEGDGTTDGLLVGSSYSTVPEPSTYALMIAGLAAMGVVARRRRRA</sequence>
<comment type="caution">
    <text evidence="3">The sequence shown here is derived from an EMBL/GenBank/DDBJ whole genome shotgun (WGS) entry which is preliminary data.</text>
</comment>
<evidence type="ECO:0000259" key="2">
    <source>
        <dbReference type="Pfam" id="PF07589"/>
    </source>
</evidence>
<dbReference type="NCBIfam" id="TIGR02595">
    <property type="entry name" value="PEP_CTERM"/>
    <property type="match status" value="1"/>
</dbReference>
<proteinExistence type="predicted"/>
<feature type="domain" description="Ice-binding protein C-terminal" evidence="2">
    <location>
        <begin position="230"/>
        <end position="254"/>
    </location>
</feature>
<dbReference type="EMBL" id="DPIY01000011">
    <property type="protein sequence ID" value="HCT58664.1"/>
    <property type="molecule type" value="Genomic_DNA"/>
</dbReference>